<dbReference type="Gene3D" id="2.40.320.10">
    <property type="entry name" value="Hypothetical Protein Pfu-838710-001"/>
    <property type="match status" value="1"/>
</dbReference>
<evidence type="ECO:0000313" key="2">
    <source>
        <dbReference type="EMBL" id="OGD09677.1"/>
    </source>
</evidence>
<dbReference type="EMBL" id="MEXR01000027">
    <property type="protein sequence ID" value="OGD09677.1"/>
    <property type="molecule type" value="Genomic_DNA"/>
</dbReference>
<reference evidence="2 3" key="1">
    <citation type="journal article" date="2016" name="Nat. Commun.">
        <title>Thousands of microbial genomes shed light on interconnected biogeochemical processes in an aquifer system.</title>
        <authorList>
            <person name="Anantharaman K."/>
            <person name="Brown C.T."/>
            <person name="Hug L.A."/>
            <person name="Sharon I."/>
            <person name="Castelle C.J."/>
            <person name="Probst A.J."/>
            <person name="Thomas B.C."/>
            <person name="Singh A."/>
            <person name="Wilkins M.J."/>
            <person name="Karaoz U."/>
            <person name="Brodie E.L."/>
            <person name="Williams K.H."/>
            <person name="Hubbard S.S."/>
            <person name="Banfield J.F."/>
        </authorList>
    </citation>
    <scope>NUCLEOTIDE SEQUENCE [LARGE SCALE GENOMIC DNA]</scope>
</reference>
<gene>
    <name evidence="2" type="ORF">A2397_03245</name>
</gene>
<dbReference type="InterPro" id="IPR033469">
    <property type="entry name" value="CYTH-like_dom_sf"/>
</dbReference>
<name>A0A1F4ZW43_9BACT</name>
<feature type="domain" description="CYTH" evidence="1">
    <location>
        <begin position="22"/>
        <end position="108"/>
    </location>
</feature>
<proteinExistence type="predicted"/>
<comment type="caution">
    <text evidence="2">The sequence shown here is derived from an EMBL/GenBank/DDBJ whole genome shotgun (WGS) entry which is preliminary data.</text>
</comment>
<accession>A0A1F4ZW43</accession>
<dbReference type="SUPFAM" id="SSF55154">
    <property type="entry name" value="CYTH-like phosphatases"/>
    <property type="match status" value="1"/>
</dbReference>
<protein>
    <recommendedName>
        <fullName evidence="1">CYTH domain-containing protein</fullName>
    </recommendedName>
</protein>
<evidence type="ECO:0000313" key="3">
    <source>
        <dbReference type="Proteomes" id="UP000176424"/>
    </source>
</evidence>
<organism evidence="2 3">
    <name type="scientific">Candidatus Amesbacteria bacterium RIFOXYB1_FULL_44_23</name>
    <dbReference type="NCBI Taxonomy" id="1797263"/>
    <lineage>
        <taxon>Bacteria</taxon>
        <taxon>Candidatus Amesiibacteriota</taxon>
    </lineage>
</organism>
<evidence type="ECO:0000259" key="1">
    <source>
        <dbReference type="Pfam" id="PF01928"/>
    </source>
</evidence>
<sequence length="174" mass="20131">MEELELEKTYLARYLPEGLLKSENKELLDIYIPKSAIHPRLRIRQKGSKYEITKKTPLVAGDASQHTEQTILLEQAEFKALAQTTGKKIHKTRYFYKIDKHSAEIDVFSDDLEGLVLVDFEFSTVEEMNRFKIPDFCLADVTQEEFIAGGMLCGKKYSDIEEQLSRFGYKKIVK</sequence>
<dbReference type="AlphaFoldDB" id="A0A1F4ZW43"/>
<dbReference type="STRING" id="1797263.A2397_03245"/>
<dbReference type="Pfam" id="PF01928">
    <property type="entry name" value="CYTH"/>
    <property type="match status" value="1"/>
</dbReference>
<dbReference type="Proteomes" id="UP000176424">
    <property type="component" value="Unassembled WGS sequence"/>
</dbReference>
<dbReference type="InterPro" id="IPR023577">
    <property type="entry name" value="CYTH_domain"/>
</dbReference>